<dbReference type="GO" id="GO:0005737">
    <property type="term" value="C:cytoplasm"/>
    <property type="evidence" value="ECO:0007669"/>
    <property type="project" value="UniProtKB-ARBA"/>
</dbReference>
<evidence type="ECO:0000313" key="10">
    <source>
        <dbReference type="EMBL" id="GAG29883.1"/>
    </source>
</evidence>
<dbReference type="SUPFAM" id="SSF52540">
    <property type="entry name" value="P-loop containing nucleoside triphosphate hydrolases"/>
    <property type="match status" value="1"/>
</dbReference>
<dbReference type="GO" id="GO:0003924">
    <property type="term" value="F:GTPase activity"/>
    <property type="evidence" value="ECO:0007669"/>
    <property type="project" value="TreeGrafter"/>
</dbReference>
<dbReference type="SUPFAM" id="SSF47364">
    <property type="entry name" value="Domain of the SRP/SRP receptor G-proteins"/>
    <property type="match status" value="1"/>
</dbReference>
<evidence type="ECO:0000259" key="7">
    <source>
        <dbReference type="SMART" id="SM00382"/>
    </source>
</evidence>
<evidence type="ECO:0000256" key="5">
    <source>
        <dbReference type="ARBA" id="ARBA00023170"/>
    </source>
</evidence>
<gene>
    <name evidence="10" type="ORF">S01H1_69972</name>
</gene>
<dbReference type="Gene3D" id="3.40.50.300">
    <property type="entry name" value="P-loop containing nucleotide triphosphate hydrolases"/>
    <property type="match status" value="1"/>
</dbReference>
<dbReference type="Gene3D" id="1.20.120.140">
    <property type="entry name" value="Signal recognition particle SRP54, nucleotide-binding domain"/>
    <property type="match status" value="1"/>
</dbReference>
<dbReference type="FunFam" id="1.20.120.140:FF:000002">
    <property type="entry name" value="Signal recognition particle receptor FtsY"/>
    <property type="match status" value="1"/>
</dbReference>
<name>X0WZN9_9ZZZZ</name>
<evidence type="ECO:0000259" key="9">
    <source>
        <dbReference type="SMART" id="SM00963"/>
    </source>
</evidence>
<sequence>MALFRKTLRKLSQGLSRTKQRFVGSLRSLLAGRQINEELLDELEAVLIQADIGIASTGRIIADLQAAYTQKRIAKGDEVIEFLKAELKKYWPPSDRAVHFADTGPTVVLVAGVNGSGKTTSVAKLAWLFKQQGKKVVLAAADTFRAAAVEQLSIWADRIGVDIVKGSGSDPGAVVFDACDAAKARGADVLLVDTAGRLHTQDNLMRELTKIRNVVARKV</sequence>
<comment type="caution">
    <text evidence="10">The sequence shown here is derived from an EMBL/GenBank/DDBJ whole genome shotgun (WGS) entry which is preliminary data.</text>
</comment>
<feature type="non-terminal residue" evidence="10">
    <location>
        <position position="219"/>
    </location>
</feature>
<dbReference type="InterPro" id="IPR027417">
    <property type="entry name" value="P-loop_NTPase"/>
</dbReference>
<dbReference type="Pfam" id="PF00448">
    <property type="entry name" value="SRP54"/>
    <property type="match status" value="1"/>
</dbReference>
<dbReference type="PANTHER" id="PTHR43134:SF1">
    <property type="entry name" value="SIGNAL RECOGNITION PARTICLE RECEPTOR SUBUNIT ALPHA"/>
    <property type="match status" value="1"/>
</dbReference>
<dbReference type="InterPro" id="IPR036225">
    <property type="entry name" value="SRP/SRP_N"/>
</dbReference>
<dbReference type="InterPro" id="IPR042101">
    <property type="entry name" value="SRP54_N_sf"/>
</dbReference>
<dbReference type="GO" id="GO:0006614">
    <property type="term" value="P:SRP-dependent cotranslational protein targeting to membrane"/>
    <property type="evidence" value="ECO:0007669"/>
    <property type="project" value="InterPro"/>
</dbReference>
<feature type="domain" description="SRP54-type proteins GTP-binding" evidence="8">
    <location>
        <begin position="105"/>
        <end position="218"/>
    </location>
</feature>
<keyword evidence="4" id="KW-0472">Membrane</keyword>
<reference evidence="10" key="1">
    <citation type="journal article" date="2014" name="Front. Microbiol.">
        <title>High frequency of phylogenetically diverse reductive dehalogenase-homologous genes in deep subseafloor sedimentary metagenomes.</title>
        <authorList>
            <person name="Kawai M."/>
            <person name="Futagami T."/>
            <person name="Toyoda A."/>
            <person name="Takaki Y."/>
            <person name="Nishi S."/>
            <person name="Hori S."/>
            <person name="Arai W."/>
            <person name="Tsubouchi T."/>
            <person name="Morono Y."/>
            <person name="Uchiyama I."/>
            <person name="Ito T."/>
            <person name="Fujiyama A."/>
            <person name="Inagaki F."/>
            <person name="Takami H."/>
        </authorList>
    </citation>
    <scope>NUCLEOTIDE SEQUENCE</scope>
    <source>
        <strain evidence="10">Expedition CK06-06</strain>
    </source>
</reference>
<dbReference type="GO" id="GO:0005525">
    <property type="term" value="F:GTP binding"/>
    <property type="evidence" value="ECO:0007669"/>
    <property type="project" value="UniProtKB-KW"/>
</dbReference>
<organism evidence="10">
    <name type="scientific">marine sediment metagenome</name>
    <dbReference type="NCBI Taxonomy" id="412755"/>
    <lineage>
        <taxon>unclassified sequences</taxon>
        <taxon>metagenomes</taxon>
        <taxon>ecological metagenomes</taxon>
    </lineage>
</organism>
<evidence type="ECO:0000256" key="4">
    <source>
        <dbReference type="ARBA" id="ARBA00023136"/>
    </source>
</evidence>
<evidence type="ECO:0000256" key="3">
    <source>
        <dbReference type="ARBA" id="ARBA00023134"/>
    </source>
</evidence>
<accession>X0WZN9</accession>
<comment type="similarity">
    <text evidence="1">Belongs to the GTP-binding SRP family.</text>
</comment>
<dbReference type="SMART" id="SM00382">
    <property type="entry name" value="AAA"/>
    <property type="match status" value="1"/>
</dbReference>
<comment type="subcellular location">
    <subcellularLocation>
        <location evidence="6">Endomembrane system</location>
        <topology evidence="6">Peripheral membrane protein</topology>
        <orientation evidence="6">Cytoplasmic side</orientation>
    </subcellularLocation>
</comment>
<keyword evidence="2" id="KW-0547">Nucleotide-binding</keyword>
<dbReference type="GO" id="GO:0012505">
    <property type="term" value="C:endomembrane system"/>
    <property type="evidence" value="ECO:0007669"/>
    <property type="project" value="UniProtKB-SubCell"/>
</dbReference>
<feature type="domain" description="Signal recognition particle SRP54 helical bundle" evidence="9">
    <location>
        <begin position="11"/>
        <end position="91"/>
    </location>
</feature>
<dbReference type="InterPro" id="IPR003593">
    <property type="entry name" value="AAA+_ATPase"/>
</dbReference>
<dbReference type="Pfam" id="PF02881">
    <property type="entry name" value="SRP54_N"/>
    <property type="match status" value="1"/>
</dbReference>
<dbReference type="SMART" id="SM00962">
    <property type="entry name" value="SRP54"/>
    <property type="match status" value="1"/>
</dbReference>
<dbReference type="GO" id="GO:0005886">
    <property type="term" value="C:plasma membrane"/>
    <property type="evidence" value="ECO:0007669"/>
    <property type="project" value="TreeGrafter"/>
</dbReference>
<evidence type="ECO:0000259" key="8">
    <source>
        <dbReference type="SMART" id="SM00962"/>
    </source>
</evidence>
<dbReference type="InterPro" id="IPR013822">
    <property type="entry name" value="Signal_recog_particl_SRP54_hlx"/>
</dbReference>
<evidence type="ECO:0000256" key="1">
    <source>
        <dbReference type="ARBA" id="ARBA00008531"/>
    </source>
</evidence>
<keyword evidence="5" id="KW-0675">Receptor</keyword>
<dbReference type="PANTHER" id="PTHR43134">
    <property type="entry name" value="SIGNAL RECOGNITION PARTICLE RECEPTOR SUBUNIT ALPHA"/>
    <property type="match status" value="1"/>
</dbReference>
<proteinExistence type="inferred from homology"/>
<keyword evidence="3" id="KW-0342">GTP-binding</keyword>
<evidence type="ECO:0008006" key="11">
    <source>
        <dbReference type="Google" id="ProtNLM"/>
    </source>
</evidence>
<dbReference type="SMART" id="SM00963">
    <property type="entry name" value="SRP54_N"/>
    <property type="match status" value="1"/>
</dbReference>
<dbReference type="InterPro" id="IPR000897">
    <property type="entry name" value="SRP54_GTPase_dom"/>
</dbReference>
<dbReference type="AlphaFoldDB" id="X0WZN9"/>
<evidence type="ECO:0000256" key="6">
    <source>
        <dbReference type="ARBA" id="ARBA00029433"/>
    </source>
</evidence>
<dbReference type="EMBL" id="BARS01046483">
    <property type="protein sequence ID" value="GAG29883.1"/>
    <property type="molecule type" value="Genomic_DNA"/>
</dbReference>
<evidence type="ECO:0000256" key="2">
    <source>
        <dbReference type="ARBA" id="ARBA00022741"/>
    </source>
</evidence>
<dbReference type="GO" id="GO:0005047">
    <property type="term" value="F:signal recognition particle binding"/>
    <property type="evidence" value="ECO:0007669"/>
    <property type="project" value="TreeGrafter"/>
</dbReference>
<feature type="domain" description="AAA+ ATPase" evidence="7">
    <location>
        <begin position="104"/>
        <end position="219"/>
    </location>
</feature>
<protein>
    <recommendedName>
        <fullName evidence="11">SRP54-type proteins GTP-binding domain-containing protein</fullName>
    </recommendedName>
</protein>